<dbReference type="Proteomes" id="UP001595955">
    <property type="component" value="Unassembled WGS sequence"/>
</dbReference>
<organism evidence="2 3">
    <name type="scientific">Georgenia faecalis</name>
    <dbReference type="NCBI Taxonomy" id="2483799"/>
    <lineage>
        <taxon>Bacteria</taxon>
        <taxon>Bacillati</taxon>
        <taxon>Actinomycetota</taxon>
        <taxon>Actinomycetes</taxon>
        <taxon>Micrococcales</taxon>
        <taxon>Bogoriellaceae</taxon>
        <taxon>Georgenia</taxon>
    </lineage>
</organism>
<keyword evidence="1" id="KW-0472">Membrane</keyword>
<comment type="caution">
    <text evidence="2">The sequence shown here is derived from an EMBL/GenBank/DDBJ whole genome shotgun (WGS) entry which is preliminary data.</text>
</comment>
<evidence type="ECO:0000313" key="3">
    <source>
        <dbReference type="Proteomes" id="UP001595955"/>
    </source>
</evidence>
<dbReference type="InterPro" id="IPR021443">
    <property type="entry name" value="DUF3093"/>
</dbReference>
<keyword evidence="1" id="KW-1133">Transmembrane helix</keyword>
<evidence type="ECO:0000313" key="2">
    <source>
        <dbReference type="EMBL" id="MFC4555897.1"/>
    </source>
</evidence>
<sequence>MDSAPLFRERLTPTPPVLLVGALLGAALGLVLWPFAPPWVAGGVGVVAAVAVVAALVLTAPVVAVRDGRLHAGRAHVDVRFLGVPEVLDDTELRRALGPGADARAYVCHRPWARAAVRVPLLDPADPAPYWLVASTRPGDLARALRASAQAAHSEQTSWPPSS</sequence>
<proteinExistence type="predicted"/>
<dbReference type="EMBL" id="JBHSGF010000007">
    <property type="protein sequence ID" value="MFC4555897.1"/>
    <property type="molecule type" value="Genomic_DNA"/>
</dbReference>
<keyword evidence="3" id="KW-1185">Reference proteome</keyword>
<gene>
    <name evidence="2" type="ORF">ACFO3F_11620</name>
</gene>
<dbReference type="Pfam" id="PF11292">
    <property type="entry name" value="DUF3093"/>
    <property type="match status" value="1"/>
</dbReference>
<protein>
    <submittedName>
        <fullName evidence="2">DUF3093 domain-containing protein</fullName>
    </submittedName>
</protein>
<name>A0ABV9DBV6_9MICO</name>
<reference evidence="3" key="1">
    <citation type="journal article" date="2019" name="Int. J. Syst. Evol. Microbiol.">
        <title>The Global Catalogue of Microorganisms (GCM) 10K type strain sequencing project: providing services to taxonomists for standard genome sequencing and annotation.</title>
        <authorList>
            <consortium name="The Broad Institute Genomics Platform"/>
            <consortium name="The Broad Institute Genome Sequencing Center for Infectious Disease"/>
            <person name="Wu L."/>
            <person name="Ma J."/>
        </authorList>
    </citation>
    <scope>NUCLEOTIDE SEQUENCE [LARGE SCALE GENOMIC DNA]</scope>
    <source>
        <strain evidence="3">JCM 3369</strain>
    </source>
</reference>
<feature type="transmembrane region" description="Helical" evidence="1">
    <location>
        <begin position="17"/>
        <end position="36"/>
    </location>
</feature>
<keyword evidence="1" id="KW-0812">Transmembrane</keyword>
<feature type="transmembrane region" description="Helical" evidence="1">
    <location>
        <begin position="42"/>
        <end position="65"/>
    </location>
</feature>
<accession>A0ABV9DBV6</accession>
<dbReference type="RefSeq" id="WP_244925242.1">
    <property type="nucleotide sequence ID" value="NZ_CP033325.1"/>
</dbReference>
<evidence type="ECO:0000256" key="1">
    <source>
        <dbReference type="SAM" id="Phobius"/>
    </source>
</evidence>